<dbReference type="InterPro" id="IPR004365">
    <property type="entry name" value="NA-bd_OB_tRNA"/>
</dbReference>
<dbReference type="EC" id="2.7.7.7" evidence="3"/>
<evidence type="ECO:0000256" key="2">
    <source>
        <dbReference type="ARBA" id="ARBA00009496"/>
    </source>
</evidence>
<dbReference type="InterPro" id="IPR041931">
    <property type="entry name" value="DNA_pol3_alpha_thumb_dom"/>
</dbReference>
<evidence type="ECO:0000256" key="4">
    <source>
        <dbReference type="ARBA" id="ARBA00019114"/>
    </source>
</evidence>
<keyword evidence="14" id="KW-1185">Reference proteome</keyword>
<reference evidence="13 14" key="1">
    <citation type="journal article" date="2023" name="Int. J. Syst. Evol. Microbiol.">
        <title>Ligilactobacillus ubinensis sp. nov., a novel species isolated from the wild ferment of a durian fruit (Durio zibethinus).</title>
        <authorList>
            <person name="Heng Y.C."/>
            <person name="Menon N."/>
            <person name="Chen B."/>
            <person name="Loo B.Z.L."/>
            <person name="Wong G.W.J."/>
            <person name="Lim A.C.H."/>
            <person name="Silvaraju S."/>
            <person name="Kittelmann S."/>
        </authorList>
    </citation>
    <scope>NUCLEOTIDE SEQUENCE [LARGE SCALE GENOMIC DNA]</scope>
    <source>
        <strain evidence="13 14">WILCCON 0076</strain>
    </source>
</reference>
<dbReference type="InterPro" id="IPR004805">
    <property type="entry name" value="DnaE2/DnaE/PolC"/>
</dbReference>
<gene>
    <name evidence="13" type="ORF">LB941_02345</name>
</gene>
<sequence>MFSPLQVISSYSLLQSSLKIDDYVTTAKNMGYKVLALTDYNVMYGMLTFYHACKANGIKPLLGLTLQLKNEKTRVIGNELILIAQGLTGYHNLMKISSLKLAKPEGVALNLEDISEYFLDLTVIIPAVDGEMNSDALKMIVNRLEILQNIVKSEDLYMGVSSTMDLVTRRSLVTLADKQGISIVAAQPVQYVHQTDYFGQQVLQAIKNNTILEKSEINPKILGANYLKSISEIKKEYMDCGLERAFDTVSQVCAKSNLELDFPKTKLPHYKTPKKMSSQQYLRDLCLKGLTKRINEEKILNIQPYQQRLEHELSVISDMGFNDYFLIVADITRFAQQQQIMLDPGRGSAAGSLVAYVLEITDVDPLQYNLLFERFLNSKRAQMPDIDIDLPDNKRDEVIHHIYTMYGESHMAQIITFDTLGAKQAIRDVGRVLGFKTYELDEWSKAIPNTMKIGLKNAYEKSQALRNLVADNYINKLLYETALQLEGLPRHYSKHAAGIILSDHDLRETVPVRMGNDNIWLTQYAKGQVEEVGLLKIDLLGLRNLSLLSNAVYLVKKGYGITNFDVHKIDLNDASTLALFQKGDTVGVFQFESGGIRSVLRKVKPTSFEDVVAVNALYRPGPMDNIDEFVARKQQQHKITYPDKALEPILRITYGIIVYQEQVMQVASIMGGFSLGEADLLRRAMSGKKQIIIEEMKSKFLQGAQKKGFTQQIANQVYTYIERFADYGFNRSHAIAYSKLAFQLAFIKAHYPAAFYAALLNTVIGSQKTRDYVFEAKKYNVDIKGPDINQSEQGYVLKQKTIYFGLSCIKKLRRDFISNLIQERRQNGKYKNFSDFLKRIDPKFRKDEYIDALIYSGALDGFDTNRNRLISLKDAELKTLELTDDLSSQLLMTPAEREVKEQSLNERLEKEIEYLGMALSGHPIEKYTSIAKTYRTKYISELEVGMKTNILVYIKNIRVITTKKGDDMAFITGSDQSGELDITLFPSEYQRYGLRIREAQSWLVSGQVREHNGLSFIVSKMVLADTITTKRWYLRLTKEATAVNKRELLALMQKQHGETPVIIYDVQKENKVVMHEKYWLKDDSETQSLLIALLGKENVVLQE</sequence>
<dbReference type="Gene3D" id="3.20.20.140">
    <property type="entry name" value="Metal-dependent hydrolases"/>
    <property type="match status" value="1"/>
</dbReference>
<dbReference type="Pfam" id="PF07733">
    <property type="entry name" value="DNA_pol3_alpha"/>
    <property type="match status" value="1"/>
</dbReference>
<dbReference type="Proteomes" id="UP001139006">
    <property type="component" value="Unassembled WGS sequence"/>
</dbReference>
<keyword evidence="8" id="KW-0239">DNA-directed DNA polymerase</keyword>
<evidence type="ECO:0000256" key="1">
    <source>
        <dbReference type="ARBA" id="ARBA00004496"/>
    </source>
</evidence>
<evidence type="ECO:0000256" key="7">
    <source>
        <dbReference type="ARBA" id="ARBA00022705"/>
    </source>
</evidence>
<accession>A0A9X2FID3</accession>
<dbReference type="Pfam" id="PF01336">
    <property type="entry name" value="tRNA_anti-codon"/>
    <property type="match status" value="1"/>
</dbReference>
<dbReference type="SMART" id="SM00481">
    <property type="entry name" value="POLIIIAc"/>
    <property type="match status" value="1"/>
</dbReference>
<comment type="caution">
    <text evidence="13">The sequence shown here is derived from an EMBL/GenBank/DDBJ whole genome shotgun (WGS) entry which is preliminary data.</text>
</comment>
<comment type="catalytic activity">
    <reaction evidence="11">
        <text>DNA(n) + a 2'-deoxyribonucleoside 5'-triphosphate = DNA(n+1) + diphosphate</text>
        <dbReference type="Rhea" id="RHEA:22508"/>
        <dbReference type="Rhea" id="RHEA-COMP:17339"/>
        <dbReference type="Rhea" id="RHEA-COMP:17340"/>
        <dbReference type="ChEBI" id="CHEBI:33019"/>
        <dbReference type="ChEBI" id="CHEBI:61560"/>
        <dbReference type="ChEBI" id="CHEBI:173112"/>
        <dbReference type="EC" id="2.7.7.7"/>
    </reaction>
</comment>
<dbReference type="InterPro" id="IPR016195">
    <property type="entry name" value="Pol/histidinol_Pase-like"/>
</dbReference>
<feature type="domain" description="Polymerase/histidinol phosphatase N-terminal" evidence="12">
    <location>
        <begin position="3"/>
        <end position="70"/>
    </location>
</feature>
<proteinExistence type="inferred from homology"/>
<dbReference type="InterPro" id="IPR029460">
    <property type="entry name" value="DNAPol_HHH"/>
</dbReference>
<dbReference type="EMBL" id="JAIULA010000003">
    <property type="protein sequence ID" value="MCP0886175.1"/>
    <property type="molecule type" value="Genomic_DNA"/>
</dbReference>
<dbReference type="NCBIfam" id="TIGR00594">
    <property type="entry name" value="polc"/>
    <property type="match status" value="1"/>
</dbReference>
<comment type="subunit">
    <text evidence="10">DNA polymerase III contains a core (composed of alpha, epsilon and theta chains) that associates with a tau subunit. This core dimerizes to form the POLIII' complex. PolIII' associates with the gamma complex (composed of gamma, delta, delta', psi and chi chains) and with the beta chain to form the complete DNA polymerase III complex.</text>
</comment>
<organism evidence="13 14">
    <name type="scientific">Ligilactobacillus ubinensis</name>
    <dbReference type="NCBI Taxonomy" id="2876789"/>
    <lineage>
        <taxon>Bacteria</taxon>
        <taxon>Bacillati</taxon>
        <taxon>Bacillota</taxon>
        <taxon>Bacilli</taxon>
        <taxon>Lactobacillales</taxon>
        <taxon>Lactobacillaceae</taxon>
        <taxon>Ligilactobacillus</taxon>
    </lineage>
</organism>
<protein>
    <recommendedName>
        <fullName evidence="4">DNA polymerase III subunit alpha</fullName>
        <ecNumber evidence="3">2.7.7.7</ecNumber>
    </recommendedName>
</protein>
<evidence type="ECO:0000313" key="13">
    <source>
        <dbReference type="EMBL" id="MCP0886175.1"/>
    </source>
</evidence>
<comment type="similarity">
    <text evidence="2">Belongs to the DNA polymerase type-C family. DnaE subfamily.</text>
</comment>
<evidence type="ECO:0000256" key="3">
    <source>
        <dbReference type="ARBA" id="ARBA00012417"/>
    </source>
</evidence>
<dbReference type="GO" id="GO:0003887">
    <property type="term" value="F:DNA-directed DNA polymerase activity"/>
    <property type="evidence" value="ECO:0007669"/>
    <property type="project" value="UniProtKB-KW"/>
</dbReference>
<dbReference type="Pfam" id="PF14579">
    <property type="entry name" value="HHH_6"/>
    <property type="match status" value="1"/>
</dbReference>
<evidence type="ECO:0000256" key="8">
    <source>
        <dbReference type="ARBA" id="ARBA00022932"/>
    </source>
</evidence>
<dbReference type="Gene3D" id="1.10.10.1600">
    <property type="entry name" value="Bacterial DNA polymerase III alpha subunit, thumb domain"/>
    <property type="match status" value="1"/>
</dbReference>
<dbReference type="InterPro" id="IPR040982">
    <property type="entry name" value="DNA_pol3_finger"/>
</dbReference>
<comment type="function">
    <text evidence="9">DNA polymerase III is a complex, multichain enzyme responsible for most of the replicative synthesis in bacteria. This DNA polymerase also exhibits 3' to 5' exonuclease activity. The alpha chain is the DNA polymerase.</text>
</comment>
<dbReference type="RefSeq" id="WP_253359154.1">
    <property type="nucleotide sequence ID" value="NZ_JAIULA010000003.1"/>
</dbReference>
<keyword evidence="5" id="KW-0808">Transferase</keyword>
<dbReference type="InterPro" id="IPR011708">
    <property type="entry name" value="DNA_pol3_alpha_NTPase_dom"/>
</dbReference>
<dbReference type="PANTHER" id="PTHR32294:SF0">
    <property type="entry name" value="DNA POLYMERASE III SUBUNIT ALPHA"/>
    <property type="match status" value="1"/>
</dbReference>
<evidence type="ECO:0000256" key="9">
    <source>
        <dbReference type="ARBA" id="ARBA00025611"/>
    </source>
</evidence>
<evidence type="ECO:0000256" key="5">
    <source>
        <dbReference type="ARBA" id="ARBA00022679"/>
    </source>
</evidence>
<evidence type="ECO:0000259" key="12">
    <source>
        <dbReference type="SMART" id="SM00481"/>
    </source>
</evidence>
<keyword evidence="7" id="KW-0235">DNA replication</keyword>
<dbReference type="GO" id="GO:0006260">
    <property type="term" value="P:DNA replication"/>
    <property type="evidence" value="ECO:0007669"/>
    <property type="project" value="UniProtKB-KW"/>
</dbReference>
<dbReference type="GO" id="GO:0003676">
    <property type="term" value="F:nucleic acid binding"/>
    <property type="evidence" value="ECO:0007669"/>
    <property type="project" value="InterPro"/>
</dbReference>
<comment type="subcellular location">
    <subcellularLocation>
        <location evidence="1">Cytoplasm</location>
    </subcellularLocation>
</comment>
<dbReference type="InterPro" id="IPR003141">
    <property type="entry name" value="Pol/His_phosphatase_N"/>
</dbReference>
<dbReference type="CDD" id="cd04485">
    <property type="entry name" value="DnaE_OBF"/>
    <property type="match status" value="1"/>
</dbReference>
<dbReference type="PANTHER" id="PTHR32294">
    <property type="entry name" value="DNA POLYMERASE III SUBUNIT ALPHA"/>
    <property type="match status" value="1"/>
</dbReference>
<dbReference type="CDD" id="cd07431">
    <property type="entry name" value="PHP_PolIIIA"/>
    <property type="match status" value="1"/>
</dbReference>
<evidence type="ECO:0000256" key="10">
    <source>
        <dbReference type="ARBA" id="ARBA00026073"/>
    </source>
</evidence>
<evidence type="ECO:0000256" key="11">
    <source>
        <dbReference type="ARBA" id="ARBA00049244"/>
    </source>
</evidence>
<dbReference type="GO" id="GO:0008408">
    <property type="term" value="F:3'-5' exonuclease activity"/>
    <property type="evidence" value="ECO:0007669"/>
    <property type="project" value="InterPro"/>
</dbReference>
<dbReference type="Pfam" id="PF02811">
    <property type="entry name" value="PHP"/>
    <property type="match status" value="1"/>
</dbReference>
<dbReference type="AlphaFoldDB" id="A0A9X2FID3"/>
<name>A0A9X2FID3_9LACO</name>
<keyword evidence="6" id="KW-0548">Nucleotidyltransferase</keyword>
<dbReference type="GO" id="GO:0005737">
    <property type="term" value="C:cytoplasm"/>
    <property type="evidence" value="ECO:0007669"/>
    <property type="project" value="UniProtKB-SubCell"/>
</dbReference>
<dbReference type="Pfam" id="PF17657">
    <property type="entry name" value="DNA_pol3_finger"/>
    <property type="match status" value="1"/>
</dbReference>
<dbReference type="InterPro" id="IPR004013">
    <property type="entry name" value="PHP_dom"/>
</dbReference>
<dbReference type="SUPFAM" id="SSF89550">
    <property type="entry name" value="PHP domain-like"/>
    <property type="match status" value="1"/>
</dbReference>
<dbReference type="Gene3D" id="1.10.150.870">
    <property type="match status" value="1"/>
</dbReference>
<evidence type="ECO:0000313" key="14">
    <source>
        <dbReference type="Proteomes" id="UP001139006"/>
    </source>
</evidence>
<evidence type="ECO:0000256" key="6">
    <source>
        <dbReference type="ARBA" id="ARBA00022695"/>
    </source>
</evidence>